<keyword evidence="3" id="KW-1185">Reference proteome</keyword>
<dbReference type="EMBL" id="VHII01000005">
    <property type="protein sequence ID" value="KAF1390907.1"/>
    <property type="molecule type" value="Genomic_DNA"/>
</dbReference>
<comment type="caution">
    <text evidence="2">The sequence shown here is derived from an EMBL/GenBank/DDBJ whole genome shotgun (WGS) entry which is preliminary data.</text>
</comment>
<dbReference type="AlphaFoldDB" id="A0A6A5ENI1"/>
<sequence>MFEKEITVVPQLSSPPPASQRTSTDKIQWEFIQSFCQKRHMVMYSRILHLELNGSSLAVLPRSDRHQAMRDGEFSEKGKTQL</sequence>
<dbReference type="Proteomes" id="UP000465112">
    <property type="component" value="Chromosome 5"/>
</dbReference>
<gene>
    <name evidence="2" type="ORF">PFLUV_G00062980</name>
</gene>
<evidence type="ECO:0000256" key="1">
    <source>
        <dbReference type="SAM" id="MobiDB-lite"/>
    </source>
</evidence>
<organism evidence="2 3">
    <name type="scientific">Perca fluviatilis</name>
    <name type="common">European perch</name>
    <dbReference type="NCBI Taxonomy" id="8168"/>
    <lineage>
        <taxon>Eukaryota</taxon>
        <taxon>Metazoa</taxon>
        <taxon>Chordata</taxon>
        <taxon>Craniata</taxon>
        <taxon>Vertebrata</taxon>
        <taxon>Euteleostomi</taxon>
        <taxon>Actinopterygii</taxon>
        <taxon>Neopterygii</taxon>
        <taxon>Teleostei</taxon>
        <taxon>Neoteleostei</taxon>
        <taxon>Acanthomorphata</taxon>
        <taxon>Eupercaria</taxon>
        <taxon>Perciformes</taxon>
        <taxon>Percoidei</taxon>
        <taxon>Percidae</taxon>
        <taxon>Percinae</taxon>
        <taxon>Perca</taxon>
    </lineage>
</organism>
<evidence type="ECO:0000313" key="2">
    <source>
        <dbReference type="EMBL" id="KAF1390907.1"/>
    </source>
</evidence>
<reference evidence="2 3" key="1">
    <citation type="submission" date="2019-06" db="EMBL/GenBank/DDBJ databases">
        <title>A chromosome-scale genome assembly of the European perch, Perca fluviatilis.</title>
        <authorList>
            <person name="Roques C."/>
            <person name="Zahm M."/>
            <person name="Cabau C."/>
            <person name="Klopp C."/>
            <person name="Bouchez O."/>
            <person name="Donnadieu C."/>
            <person name="Kuhl H."/>
            <person name="Gislard M."/>
            <person name="Guendouz S."/>
            <person name="Journot L."/>
            <person name="Haffray P."/>
            <person name="Bestin A."/>
            <person name="Morvezen R."/>
            <person name="Feron R."/>
            <person name="Wen M."/>
            <person name="Jouanno E."/>
            <person name="Herpin A."/>
            <person name="Schartl M."/>
            <person name="Postlethwait J."/>
            <person name="Schaerlinger B."/>
            <person name="Chardard D."/>
            <person name="Lecocq T."/>
            <person name="Poncet C."/>
            <person name="Jaffrelo L."/>
            <person name="Lampietro C."/>
            <person name="Guiguen Y."/>
        </authorList>
    </citation>
    <scope>NUCLEOTIDE SEQUENCE [LARGE SCALE GENOMIC DNA]</scope>
    <source>
        <tissue evidence="2">Blood</tissue>
    </source>
</reference>
<protein>
    <submittedName>
        <fullName evidence="2">Uncharacterized protein</fullName>
    </submittedName>
</protein>
<evidence type="ECO:0000313" key="3">
    <source>
        <dbReference type="Proteomes" id="UP000465112"/>
    </source>
</evidence>
<feature type="region of interest" description="Disordered" evidence="1">
    <location>
        <begin position="1"/>
        <end position="23"/>
    </location>
</feature>
<name>A0A6A5ENI1_PERFL</name>
<accession>A0A6A5ENI1</accession>
<proteinExistence type="predicted"/>